<evidence type="ECO:0000313" key="1">
    <source>
        <dbReference type="EMBL" id="BAS76795.1"/>
    </source>
</evidence>
<protein>
    <submittedName>
        <fullName evidence="1">Os02g0129101 protein</fullName>
    </submittedName>
</protein>
<dbReference type="PaxDb" id="39947-A0A0P0VE70"/>
<reference evidence="2" key="1">
    <citation type="journal article" date="2005" name="Nature">
        <title>The map-based sequence of the rice genome.</title>
        <authorList>
            <consortium name="International rice genome sequencing project (IRGSP)"/>
            <person name="Matsumoto T."/>
            <person name="Wu J."/>
            <person name="Kanamori H."/>
            <person name="Katayose Y."/>
            <person name="Fujisawa M."/>
            <person name="Namiki N."/>
            <person name="Mizuno H."/>
            <person name="Yamamoto K."/>
            <person name="Antonio B.A."/>
            <person name="Baba T."/>
            <person name="Sakata K."/>
            <person name="Nagamura Y."/>
            <person name="Aoki H."/>
            <person name="Arikawa K."/>
            <person name="Arita K."/>
            <person name="Bito T."/>
            <person name="Chiden Y."/>
            <person name="Fujitsuka N."/>
            <person name="Fukunaka R."/>
            <person name="Hamada M."/>
            <person name="Harada C."/>
            <person name="Hayashi A."/>
            <person name="Hijishita S."/>
            <person name="Honda M."/>
            <person name="Hosokawa S."/>
            <person name="Ichikawa Y."/>
            <person name="Idonuma A."/>
            <person name="Iijima M."/>
            <person name="Ikeda M."/>
            <person name="Ikeno M."/>
            <person name="Ito K."/>
            <person name="Ito S."/>
            <person name="Ito T."/>
            <person name="Ito Y."/>
            <person name="Ito Y."/>
            <person name="Iwabuchi A."/>
            <person name="Kamiya K."/>
            <person name="Karasawa W."/>
            <person name="Kurita K."/>
            <person name="Katagiri S."/>
            <person name="Kikuta A."/>
            <person name="Kobayashi H."/>
            <person name="Kobayashi N."/>
            <person name="Machita K."/>
            <person name="Maehara T."/>
            <person name="Masukawa M."/>
            <person name="Mizubayashi T."/>
            <person name="Mukai Y."/>
            <person name="Nagasaki H."/>
            <person name="Nagata Y."/>
            <person name="Naito S."/>
            <person name="Nakashima M."/>
            <person name="Nakama Y."/>
            <person name="Nakamichi Y."/>
            <person name="Nakamura M."/>
            <person name="Meguro A."/>
            <person name="Negishi M."/>
            <person name="Ohta I."/>
            <person name="Ohta T."/>
            <person name="Okamoto M."/>
            <person name="Ono N."/>
            <person name="Saji S."/>
            <person name="Sakaguchi M."/>
            <person name="Sakai K."/>
            <person name="Shibata M."/>
            <person name="Shimokawa T."/>
            <person name="Song J."/>
            <person name="Takazaki Y."/>
            <person name="Terasawa K."/>
            <person name="Tsugane M."/>
            <person name="Tsuji K."/>
            <person name="Ueda S."/>
            <person name="Waki K."/>
            <person name="Yamagata H."/>
            <person name="Yamamoto M."/>
            <person name="Yamamoto S."/>
            <person name="Yamane H."/>
            <person name="Yoshiki S."/>
            <person name="Yoshihara R."/>
            <person name="Yukawa K."/>
            <person name="Zhong H."/>
            <person name="Yano M."/>
            <person name="Yuan Q."/>
            <person name="Ouyang S."/>
            <person name="Liu J."/>
            <person name="Jones K.M."/>
            <person name="Gansberger K."/>
            <person name="Moffat K."/>
            <person name="Hill J."/>
            <person name="Bera J."/>
            <person name="Fadrosh D."/>
            <person name="Jin S."/>
            <person name="Johri S."/>
            <person name="Kim M."/>
            <person name="Overton L."/>
            <person name="Reardon M."/>
            <person name="Tsitrin T."/>
            <person name="Vuong H."/>
            <person name="Weaver B."/>
            <person name="Ciecko A."/>
            <person name="Tallon L."/>
            <person name="Jackson J."/>
            <person name="Pai G."/>
            <person name="Aken S.V."/>
            <person name="Utterback T."/>
            <person name="Reidmuller S."/>
            <person name="Feldblyum T."/>
            <person name="Hsiao J."/>
            <person name="Zismann V."/>
            <person name="Iobst S."/>
            <person name="de Vazeille A.R."/>
            <person name="Buell C.R."/>
            <person name="Ying K."/>
            <person name="Li Y."/>
            <person name="Lu T."/>
            <person name="Huang Y."/>
            <person name="Zhao Q."/>
            <person name="Feng Q."/>
            <person name="Zhang L."/>
            <person name="Zhu J."/>
            <person name="Weng Q."/>
            <person name="Mu J."/>
            <person name="Lu Y."/>
            <person name="Fan D."/>
            <person name="Liu Y."/>
            <person name="Guan J."/>
            <person name="Zhang Y."/>
            <person name="Yu S."/>
            <person name="Liu X."/>
            <person name="Zhang Y."/>
            <person name="Hong G."/>
            <person name="Han B."/>
            <person name="Choisne N."/>
            <person name="Demange N."/>
            <person name="Orjeda G."/>
            <person name="Samain S."/>
            <person name="Cattolico L."/>
            <person name="Pelletier E."/>
            <person name="Couloux A."/>
            <person name="Segurens B."/>
            <person name="Wincker P."/>
            <person name="D'Hont A."/>
            <person name="Scarpelli C."/>
            <person name="Weissenbach J."/>
            <person name="Salanoubat M."/>
            <person name="Quetier F."/>
            <person name="Yu Y."/>
            <person name="Kim H.R."/>
            <person name="Rambo T."/>
            <person name="Currie J."/>
            <person name="Collura K."/>
            <person name="Luo M."/>
            <person name="Yang T."/>
            <person name="Ammiraju J.S.S."/>
            <person name="Engler F."/>
            <person name="Soderlund C."/>
            <person name="Wing R.A."/>
            <person name="Palmer L.E."/>
            <person name="de la Bastide M."/>
            <person name="Spiegel L."/>
            <person name="Nascimento L."/>
            <person name="Zutavern T."/>
            <person name="O'Shaughnessy A."/>
            <person name="Dike S."/>
            <person name="Dedhia N."/>
            <person name="Preston R."/>
            <person name="Balija V."/>
            <person name="McCombie W.R."/>
            <person name="Chow T."/>
            <person name="Chen H."/>
            <person name="Chung M."/>
            <person name="Chen C."/>
            <person name="Shaw J."/>
            <person name="Wu H."/>
            <person name="Hsiao K."/>
            <person name="Chao Y."/>
            <person name="Chu M."/>
            <person name="Cheng C."/>
            <person name="Hour A."/>
            <person name="Lee P."/>
            <person name="Lin S."/>
            <person name="Lin Y."/>
            <person name="Liou J."/>
            <person name="Liu S."/>
            <person name="Hsing Y."/>
            <person name="Raghuvanshi S."/>
            <person name="Mohanty A."/>
            <person name="Bharti A.K."/>
            <person name="Gaur A."/>
            <person name="Gupta V."/>
            <person name="Kumar D."/>
            <person name="Ravi V."/>
            <person name="Vij S."/>
            <person name="Kapur A."/>
            <person name="Khurana P."/>
            <person name="Khurana P."/>
            <person name="Khurana J.P."/>
            <person name="Tyagi A.K."/>
            <person name="Gaikwad K."/>
            <person name="Singh A."/>
            <person name="Dalal V."/>
            <person name="Srivastava S."/>
            <person name="Dixit A."/>
            <person name="Pal A.K."/>
            <person name="Ghazi I.A."/>
            <person name="Yadav M."/>
            <person name="Pandit A."/>
            <person name="Bhargava A."/>
            <person name="Sureshbabu K."/>
            <person name="Batra K."/>
            <person name="Sharma T.R."/>
            <person name="Mohapatra T."/>
            <person name="Singh N.K."/>
            <person name="Messing J."/>
            <person name="Nelson A.B."/>
            <person name="Fuks G."/>
            <person name="Kavchok S."/>
            <person name="Keizer G."/>
            <person name="Linton E."/>
            <person name="Llaca V."/>
            <person name="Song R."/>
            <person name="Tanyolac B."/>
            <person name="Young S."/>
            <person name="Ho-Il K."/>
            <person name="Hahn J.H."/>
            <person name="Sangsakoo G."/>
            <person name="Vanavichit A."/>
            <person name="de Mattos Luiz.A.T."/>
            <person name="Zimmer P.D."/>
            <person name="Malone G."/>
            <person name="Dellagostin O."/>
            <person name="de Oliveira A.C."/>
            <person name="Bevan M."/>
            <person name="Bancroft I."/>
            <person name="Minx P."/>
            <person name="Cordum H."/>
            <person name="Wilson R."/>
            <person name="Cheng Z."/>
            <person name="Jin W."/>
            <person name="Jiang J."/>
            <person name="Leong S.A."/>
            <person name="Iwama H."/>
            <person name="Gojobori T."/>
            <person name="Itoh T."/>
            <person name="Niimura Y."/>
            <person name="Fujii Y."/>
            <person name="Habara T."/>
            <person name="Sakai H."/>
            <person name="Sato Y."/>
            <person name="Wilson G."/>
            <person name="Kumar K."/>
            <person name="McCouch S."/>
            <person name="Juretic N."/>
            <person name="Hoen D."/>
            <person name="Wright S."/>
            <person name="Bruskiewich R."/>
            <person name="Bureau T."/>
            <person name="Miyao A."/>
            <person name="Hirochika H."/>
            <person name="Nishikawa T."/>
            <person name="Kadowaki K."/>
            <person name="Sugiura M."/>
            <person name="Burr B."/>
            <person name="Sasaki T."/>
        </authorList>
    </citation>
    <scope>NUCLEOTIDE SEQUENCE [LARGE SCALE GENOMIC DNA]</scope>
    <source>
        <strain evidence="2">cv. Nipponbare</strain>
    </source>
</reference>
<accession>A0A0P0VE70</accession>
<sequence>MDWSSSLSIVRHLDLDDIADSGPVLLPDHLPLVVLLELRHWIVAMMRAQPLSSRKQPCDVDLEHYRSQCSGATSDACVASTYDAVAAAR</sequence>
<reference evidence="1 2" key="3">
    <citation type="journal article" date="2013" name="Rice">
        <title>Improvement of the Oryza sativa Nipponbare reference genome using next generation sequence and optical map data.</title>
        <authorList>
            <person name="Kawahara Y."/>
            <person name="de la Bastide M."/>
            <person name="Hamilton J.P."/>
            <person name="Kanamori H."/>
            <person name="McCombie W.R."/>
            <person name="Ouyang S."/>
            <person name="Schwartz D.C."/>
            <person name="Tanaka T."/>
            <person name="Wu J."/>
            <person name="Zhou S."/>
            <person name="Childs K.L."/>
            <person name="Davidson R.M."/>
            <person name="Lin H."/>
            <person name="Quesada-Ocampo L."/>
            <person name="Vaillancourt B."/>
            <person name="Sakai H."/>
            <person name="Lee S.S."/>
            <person name="Kim J."/>
            <person name="Numa H."/>
            <person name="Itoh T."/>
            <person name="Buell C.R."/>
            <person name="Matsumoto T."/>
        </authorList>
    </citation>
    <scope>NUCLEOTIDE SEQUENCE [LARGE SCALE GENOMIC DNA]</scope>
    <source>
        <strain evidence="2">cv. Nipponbare</strain>
    </source>
</reference>
<gene>
    <name evidence="1" type="ordered locus">Os02g0129101</name>
    <name evidence="1" type="ORF">OSNPB_020129101</name>
</gene>
<proteinExistence type="predicted"/>
<reference evidence="1 2" key="2">
    <citation type="journal article" date="2013" name="Plant Cell Physiol.">
        <title>Rice Annotation Project Database (RAP-DB): an integrative and interactive database for rice genomics.</title>
        <authorList>
            <person name="Sakai H."/>
            <person name="Lee S.S."/>
            <person name="Tanaka T."/>
            <person name="Numa H."/>
            <person name="Kim J."/>
            <person name="Kawahara Y."/>
            <person name="Wakimoto H."/>
            <person name="Yang C.C."/>
            <person name="Iwamoto M."/>
            <person name="Abe T."/>
            <person name="Yamada Y."/>
            <person name="Muto A."/>
            <person name="Inokuchi H."/>
            <person name="Ikemura T."/>
            <person name="Matsumoto T."/>
            <person name="Sasaki T."/>
            <person name="Itoh T."/>
        </authorList>
    </citation>
    <scope>NUCLEOTIDE SEQUENCE [LARGE SCALE GENOMIC DNA]</scope>
    <source>
        <strain evidence="2">cv. Nipponbare</strain>
    </source>
</reference>
<organism evidence="1 2">
    <name type="scientific">Oryza sativa subsp. japonica</name>
    <name type="common">Rice</name>
    <dbReference type="NCBI Taxonomy" id="39947"/>
    <lineage>
        <taxon>Eukaryota</taxon>
        <taxon>Viridiplantae</taxon>
        <taxon>Streptophyta</taxon>
        <taxon>Embryophyta</taxon>
        <taxon>Tracheophyta</taxon>
        <taxon>Spermatophyta</taxon>
        <taxon>Magnoliopsida</taxon>
        <taxon>Liliopsida</taxon>
        <taxon>Poales</taxon>
        <taxon>Poaceae</taxon>
        <taxon>BOP clade</taxon>
        <taxon>Oryzoideae</taxon>
        <taxon>Oryzeae</taxon>
        <taxon>Oryzinae</taxon>
        <taxon>Oryza</taxon>
        <taxon>Oryza sativa</taxon>
    </lineage>
</organism>
<evidence type="ECO:0000313" key="2">
    <source>
        <dbReference type="Proteomes" id="UP000059680"/>
    </source>
</evidence>
<dbReference type="AlphaFoldDB" id="A0A0P0VE70"/>
<dbReference type="InParanoid" id="A0A0P0VE70"/>
<dbReference type="Proteomes" id="UP000059680">
    <property type="component" value="Chromosome 2"/>
</dbReference>
<dbReference type="EMBL" id="AP014958">
    <property type="protein sequence ID" value="BAS76795.1"/>
    <property type="molecule type" value="Genomic_DNA"/>
</dbReference>
<keyword evidence="2" id="KW-1185">Reference proteome</keyword>
<name>A0A0P0VE70_ORYSJ</name>